<keyword evidence="1" id="KW-0808">Transferase</keyword>
<evidence type="ECO:0000313" key="4">
    <source>
        <dbReference type="EMBL" id="OGE52250.1"/>
    </source>
</evidence>
<dbReference type="EMBL" id="LXJU01000010">
    <property type="protein sequence ID" value="OGE52250.1"/>
    <property type="molecule type" value="Genomic_DNA"/>
</dbReference>
<evidence type="ECO:0000313" key="5">
    <source>
        <dbReference type="Proteomes" id="UP000177622"/>
    </source>
</evidence>
<dbReference type="AlphaFoldDB" id="A0A1F5LGX2"/>
<dbReference type="Gene3D" id="3.30.559.10">
    <property type="entry name" value="Chloramphenicol acetyltransferase-like domain"/>
    <property type="match status" value="2"/>
</dbReference>
<dbReference type="GeneID" id="34576894"/>
<protein>
    <recommendedName>
        <fullName evidence="3">Trichothecene 3-O-acetyltransferase-like N-terminal domain-containing protein</fullName>
    </recommendedName>
</protein>
<dbReference type="PANTHER" id="PTHR31642:SF270">
    <property type="entry name" value="O-ACYLTRANSFERASE AUSQ"/>
    <property type="match status" value="1"/>
</dbReference>
<dbReference type="PANTHER" id="PTHR31642">
    <property type="entry name" value="TRICHOTHECENE 3-O-ACETYLTRANSFERASE"/>
    <property type="match status" value="1"/>
</dbReference>
<evidence type="ECO:0000256" key="1">
    <source>
        <dbReference type="ARBA" id="ARBA00022679"/>
    </source>
</evidence>
<evidence type="ECO:0000256" key="2">
    <source>
        <dbReference type="ARBA" id="ARBA00023315"/>
    </source>
</evidence>
<keyword evidence="5" id="KW-1185">Reference proteome</keyword>
<sequence length="523" mass="57678">MNTQGIRSPVNQGHQVQEGLVKLHGPCEDGMCDAIRDPSNRSPYPLSSLDHNPLGMNVSFLLFFQTTQPGESIRVLEDGIKLLLKVHPFLAGDVTRRSEFSQRKYTWQIEPEAPESLVQFPMLQTRHSQVESIRELHSKCLLTGAEEQEIMSRLAPLPIDMDLSLPRRPILRFQANVMRDGIILAMTFHHAAMDGAGAARVLGLLADCCRDPRAMSSANAPPDRQLRSEIERLVSESSSGSSRADFSQHYCGLGDWAALLAENWSGFLRARATELVTWRVTIPGSKIQYLKGACNALLRGQASARADGRPNPGFLSNNDIVCALMGMILRQAGQLAGKSTELSLAVDMRGNFQTPAFDDYLGNMVLLTYTPIPARRNEAPVDGADPPVELSQECLEELTQIAARIRQSLLAVDADYIQGALSHLQSQTDWAEIGFRGVPIPLSSFRNFGIFGLDFGESLGAQPRGFQLHLPVLGGMCFILPKRQDGLASTEPWDLHLTLNRDDQNLVAKDPLFCWATGGQPWE</sequence>
<dbReference type="GO" id="GO:0016747">
    <property type="term" value="F:acyltransferase activity, transferring groups other than amino-acyl groups"/>
    <property type="evidence" value="ECO:0007669"/>
    <property type="project" value="TreeGrafter"/>
</dbReference>
<dbReference type="InterPro" id="IPR054710">
    <property type="entry name" value="Tri101-like_N"/>
</dbReference>
<reference evidence="4 5" key="1">
    <citation type="journal article" date="2016" name="Sci. Rep.">
        <title>Penicillium arizonense, a new, genome sequenced fungal species, reveals a high chemical diversity in secreted metabolites.</title>
        <authorList>
            <person name="Grijseels S."/>
            <person name="Nielsen J.C."/>
            <person name="Randelovic M."/>
            <person name="Nielsen J."/>
            <person name="Nielsen K.F."/>
            <person name="Workman M."/>
            <person name="Frisvad J.C."/>
        </authorList>
    </citation>
    <scope>NUCLEOTIDE SEQUENCE [LARGE SCALE GENOMIC DNA]</scope>
    <source>
        <strain evidence="4 5">CBS 141311</strain>
    </source>
</reference>
<name>A0A1F5LGX2_PENAI</name>
<dbReference type="InterPro" id="IPR023213">
    <property type="entry name" value="CAT-like_dom_sf"/>
</dbReference>
<organism evidence="4 5">
    <name type="scientific">Penicillium arizonense</name>
    <dbReference type="NCBI Taxonomy" id="1835702"/>
    <lineage>
        <taxon>Eukaryota</taxon>
        <taxon>Fungi</taxon>
        <taxon>Dikarya</taxon>
        <taxon>Ascomycota</taxon>
        <taxon>Pezizomycotina</taxon>
        <taxon>Eurotiomycetes</taxon>
        <taxon>Eurotiomycetidae</taxon>
        <taxon>Eurotiales</taxon>
        <taxon>Aspergillaceae</taxon>
        <taxon>Penicillium</taxon>
    </lineage>
</organism>
<keyword evidence="2" id="KW-0012">Acyltransferase</keyword>
<feature type="domain" description="Trichothecene 3-O-acetyltransferase-like N-terminal" evidence="3">
    <location>
        <begin position="69"/>
        <end position="209"/>
    </location>
</feature>
<dbReference type="STRING" id="1835702.A0A1F5LGX2"/>
<evidence type="ECO:0000259" key="3">
    <source>
        <dbReference type="Pfam" id="PF22664"/>
    </source>
</evidence>
<comment type="caution">
    <text evidence="4">The sequence shown here is derived from an EMBL/GenBank/DDBJ whole genome shotgun (WGS) entry which is preliminary data.</text>
</comment>
<dbReference type="OrthoDB" id="1862401at2759"/>
<dbReference type="Pfam" id="PF22664">
    <property type="entry name" value="TRI-like_N"/>
    <property type="match status" value="1"/>
</dbReference>
<dbReference type="SUPFAM" id="SSF52777">
    <property type="entry name" value="CoA-dependent acyltransferases"/>
    <property type="match status" value="1"/>
</dbReference>
<proteinExistence type="predicted"/>
<dbReference type="InterPro" id="IPR050317">
    <property type="entry name" value="Plant_Fungal_Acyltransferase"/>
</dbReference>
<dbReference type="Proteomes" id="UP000177622">
    <property type="component" value="Unassembled WGS sequence"/>
</dbReference>
<accession>A0A1F5LGX2</accession>
<gene>
    <name evidence="4" type="ORF">PENARI_c010G02473</name>
</gene>
<dbReference type="RefSeq" id="XP_022487692.1">
    <property type="nucleotide sequence ID" value="XM_022632160.1"/>
</dbReference>